<sequence length="193" mass="20677">MERPLSLPVRRLKPPAAAAMQESDTAEDGGIGEETESSASSSSGFCAGARTAPSPPSVLDADLGLSPCSSQPQSPPFFAHKGGEGISSGYDHPYMARDETFSEDDGETTDWDDDEEVDGSSDEMTVPSSARGDFVTACANDHNDGDGEDDDTSVEEELLELAARAEPEGKDEVDRKADEFIAKFREQIRLQRL</sequence>
<protein>
    <submittedName>
        <fullName evidence="2">Uncharacterized protein</fullName>
    </submittedName>
</protein>
<feature type="region of interest" description="Disordered" evidence="1">
    <location>
        <begin position="1"/>
        <end position="155"/>
    </location>
</feature>
<dbReference type="PANTHER" id="PTHR34059:SF3">
    <property type="entry name" value="OS02G0656100 PROTEIN"/>
    <property type="match status" value="1"/>
</dbReference>
<accession>A0AAV5BJ68</accession>
<feature type="compositionally biased region" description="Acidic residues" evidence="1">
    <location>
        <begin position="101"/>
        <end position="121"/>
    </location>
</feature>
<reference evidence="2" key="1">
    <citation type="journal article" date="2018" name="DNA Res.">
        <title>Multiple hybrid de novo genome assembly of finger millet, an orphan allotetraploid crop.</title>
        <authorList>
            <person name="Hatakeyama M."/>
            <person name="Aluri S."/>
            <person name="Balachadran M.T."/>
            <person name="Sivarajan S.R."/>
            <person name="Patrignani A."/>
            <person name="Gruter S."/>
            <person name="Poveda L."/>
            <person name="Shimizu-Inatsugi R."/>
            <person name="Baeten J."/>
            <person name="Francoijs K.J."/>
            <person name="Nataraja K.N."/>
            <person name="Reddy Y.A.N."/>
            <person name="Phadnis S."/>
            <person name="Ravikumar R.L."/>
            <person name="Schlapbach R."/>
            <person name="Sreeman S.M."/>
            <person name="Shimizu K.K."/>
        </authorList>
    </citation>
    <scope>NUCLEOTIDE SEQUENCE</scope>
</reference>
<evidence type="ECO:0000313" key="3">
    <source>
        <dbReference type="Proteomes" id="UP001054889"/>
    </source>
</evidence>
<evidence type="ECO:0000313" key="2">
    <source>
        <dbReference type="EMBL" id="GJM86340.1"/>
    </source>
</evidence>
<keyword evidence="3" id="KW-1185">Reference proteome</keyword>
<feature type="compositionally biased region" description="Acidic residues" evidence="1">
    <location>
        <begin position="24"/>
        <end position="36"/>
    </location>
</feature>
<feature type="compositionally biased region" description="Low complexity" evidence="1">
    <location>
        <begin position="37"/>
        <end position="49"/>
    </location>
</feature>
<gene>
    <name evidence="2" type="primary">ga02191</name>
    <name evidence="2" type="ORF">PR202_ga02191</name>
</gene>
<reference evidence="2" key="2">
    <citation type="submission" date="2021-12" db="EMBL/GenBank/DDBJ databases">
        <title>Resequencing data analysis of finger millet.</title>
        <authorList>
            <person name="Hatakeyama M."/>
            <person name="Aluri S."/>
            <person name="Balachadran M.T."/>
            <person name="Sivarajan S.R."/>
            <person name="Poveda L."/>
            <person name="Shimizu-Inatsugi R."/>
            <person name="Schlapbach R."/>
            <person name="Sreeman S.M."/>
            <person name="Shimizu K.K."/>
        </authorList>
    </citation>
    <scope>NUCLEOTIDE SEQUENCE</scope>
</reference>
<dbReference type="Pfam" id="PF05553">
    <property type="entry name" value="DUF761"/>
    <property type="match status" value="1"/>
</dbReference>
<comment type="caution">
    <text evidence="2">The sequence shown here is derived from an EMBL/GenBank/DDBJ whole genome shotgun (WGS) entry which is preliminary data.</text>
</comment>
<dbReference type="Proteomes" id="UP001054889">
    <property type="component" value="Unassembled WGS sequence"/>
</dbReference>
<dbReference type="AlphaFoldDB" id="A0AAV5BJ68"/>
<name>A0AAV5BJ68_ELECO</name>
<proteinExistence type="predicted"/>
<organism evidence="2 3">
    <name type="scientific">Eleusine coracana subsp. coracana</name>
    <dbReference type="NCBI Taxonomy" id="191504"/>
    <lineage>
        <taxon>Eukaryota</taxon>
        <taxon>Viridiplantae</taxon>
        <taxon>Streptophyta</taxon>
        <taxon>Embryophyta</taxon>
        <taxon>Tracheophyta</taxon>
        <taxon>Spermatophyta</taxon>
        <taxon>Magnoliopsida</taxon>
        <taxon>Liliopsida</taxon>
        <taxon>Poales</taxon>
        <taxon>Poaceae</taxon>
        <taxon>PACMAD clade</taxon>
        <taxon>Chloridoideae</taxon>
        <taxon>Cynodonteae</taxon>
        <taxon>Eleusininae</taxon>
        <taxon>Eleusine</taxon>
    </lineage>
</organism>
<dbReference type="InterPro" id="IPR008480">
    <property type="entry name" value="DUF761_pln"/>
</dbReference>
<evidence type="ECO:0000256" key="1">
    <source>
        <dbReference type="SAM" id="MobiDB-lite"/>
    </source>
</evidence>
<dbReference type="PANTHER" id="PTHR34059">
    <property type="entry name" value="EXPRESSED PROTEIN"/>
    <property type="match status" value="1"/>
</dbReference>
<dbReference type="EMBL" id="BQKI01000001">
    <property type="protein sequence ID" value="GJM86340.1"/>
    <property type="molecule type" value="Genomic_DNA"/>
</dbReference>
<feature type="compositionally biased region" description="Acidic residues" evidence="1">
    <location>
        <begin position="146"/>
        <end position="155"/>
    </location>
</feature>